<dbReference type="AlphaFoldDB" id="A0A8S9L1I1"/>
<protein>
    <submittedName>
        <fullName evidence="1">Uncharacterized protein</fullName>
    </submittedName>
</protein>
<evidence type="ECO:0000313" key="2">
    <source>
        <dbReference type="Proteomes" id="UP000712281"/>
    </source>
</evidence>
<sequence length="149" mass="17006">MSVSFGFSLRLVSNLSLSRLRPSRLRSSLSVRLSPSAVRLVRLSPSAVRLSPFVSEMGFMRVEIGLNRLRLHLKPKTDTVSLINIPSSSTASLTSETPPETQDRHSFFDKHSIFFDCLIDLRWTFLGVMDLEEDELMELRVMNLWSYSL</sequence>
<reference evidence="1" key="1">
    <citation type="submission" date="2019-12" db="EMBL/GenBank/DDBJ databases">
        <title>Genome sequencing and annotation of Brassica cretica.</title>
        <authorList>
            <person name="Studholme D.J."/>
            <person name="Sarris P.F."/>
        </authorList>
    </citation>
    <scope>NUCLEOTIDE SEQUENCE</scope>
    <source>
        <strain evidence="1">PFS-001/15</strain>
        <tissue evidence="1">Leaf</tissue>
    </source>
</reference>
<proteinExistence type="predicted"/>
<comment type="caution">
    <text evidence="1">The sequence shown here is derived from an EMBL/GenBank/DDBJ whole genome shotgun (WGS) entry which is preliminary data.</text>
</comment>
<evidence type="ECO:0000313" key="1">
    <source>
        <dbReference type="EMBL" id="KAF2599443.1"/>
    </source>
</evidence>
<organism evidence="1 2">
    <name type="scientific">Brassica cretica</name>
    <name type="common">Mustard</name>
    <dbReference type="NCBI Taxonomy" id="69181"/>
    <lineage>
        <taxon>Eukaryota</taxon>
        <taxon>Viridiplantae</taxon>
        <taxon>Streptophyta</taxon>
        <taxon>Embryophyta</taxon>
        <taxon>Tracheophyta</taxon>
        <taxon>Spermatophyta</taxon>
        <taxon>Magnoliopsida</taxon>
        <taxon>eudicotyledons</taxon>
        <taxon>Gunneridae</taxon>
        <taxon>Pentapetalae</taxon>
        <taxon>rosids</taxon>
        <taxon>malvids</taxon>
        <taxon>Brassicales</taxon>
        <taxon>Brassicaceae</taxon>
        <taxon>Brassiceae</taxon>
        <taxon>Brassica</taxon>
    </lineage>
</organism>
<dbReference type="Proteomes" id="UP000712281">
    <property type="component" value="Unassembled WGS sequence"/>
</dbReference>
<accession>A0A8S9L1I1</accession>
<name>A0A8S9L1I1_BRACR</name>
<gene>
    <name evidence="1" type="ORF">F2Q68_00009900</name>
</gene>
<dbReference type="EMBL" id="QGKW02000717">
    <property type="protein sequence ID" value="KAF2599443.1"/>
    <property type="molecule type" value="Genomic_DNA"/>
</dbReference>